<dbReference type="HOGENOM" id="CLU_018583_0_0_1"/>
<dbReference type="KEGG" id="cthr:CTHT_0033450"/>
<protein>
    <submittedName>
        <fullName evidence="3">Uncharacterized protein</fullName>
    </submittedName>
</protein>
<dbReference type="eggNOG" id="ENOG502QPYF">
    <property type="taxonomic scope" value="Eukaryota"/>
</dbReference>
<feature type="region of interest" description="Disordered" evidence="1">
    <location>
        <begin position="1"/>
        <end position="21"/>
    </location>
</feature>
<proteinExistence type="predicted"/>
<keyword evidence="2" id="KW-1133">Transmembrane helix</keyword>
<dbReference type="OrthoDB" id="5397682at2759"/>
<keyword evidence="4" id="KW-1185">Reference proteome</keyword>
<organism evidence="4">
    <name type="scientific">Chaetomium thermophilum (strain DSM 1495 / CBS 144.50 / IMI 039719)</name>
    <name type="common">Thermochaetoides thermophila</name>
    <dbReference type="NCBI Taxonomy" id="759272"/>
    <lineage>
        <taxon>Eukaryota</taxon>
        <taxon>Fungi</taxon>
        <taxon>Dikarya</taxon>
        <taxon>Ascomycota</taxon>
        <taxon>Pezizomycotina</taxon>
        <taxon>Sordariomycetes</taxon>
        <taxon>Sordariomycetidae</taxon>
        <taxon>Sordariales</taxon>
        <taxon>Chaetomiaceae</taxon>
        <taxon>Thermochaetoides</taxon>
    </lineage>
</organism>
<evidence type="ECO:0000256" key="1">
    <source>
        <dbReference type="SAM" id="MobiDB-lite"/>
    </source>
</evidence>
<dbReference type="AlphaFoldDB" id="G0S5S5"/>
<feature type="region of interest" description="Disordered" evidence="1">
    <location>
        <begin position="69"/>
        <end position="112"/>
    </location>
</feature>
<dbReference type="RefSeq" id="XP_006693783.1">
    <property type="nucleotide sequence ID" value="XM_006693720.1"/>
</dbReference>
<dbReference type="EMBL" id="GL988041">
    <property type="protein sequence ID" value="EGS21487.1"/>
    <property type="molecule type" value="Genomic_DNA"/>
</dbReference>
<dbReference type="GeneID" id="18257383"/>
<dbReference type="PANTHER" id="PTHR33604">
    <property type="entry name" value="OSJNBA0004B13.7 PROTEIN"/>
    <property type="match status" value="1"/>
</dbReference>
<dbReference type="OMA" id="FFKHMPT"/>
<feature type="compositionally biased region" description="Basic and acidic residues" evidence="1">
    <location>
        <begin position="10"/>
        <end position="20"/>
    </location>
</feature>
<accession>G0S5S5</accession>
<name>G0S5S5_CHATD</name>
<evidence type="ECO:0000256" key="2">
    <source>
        <dbReference type="SAM" id="Phobius"/>
    </source>
</evidence>
<gene>
    <name evidence="3" type="ORF">CTHT_0033450</name>
</gene>
<keyword evidence="2" id="KW-0812">Transmembrane</keyword>
<reference evidence="3 4" key="1">
    <citation type="journal article" date="2011" name="Cell">
        <title>Insight into structure and assembly of the nuclear pore complex by utilizing the genome of a eukaryotic thermophile.</title>
        <authorList>
            <person name="Amlacher S."/>
            <person name="Sarges P."/>
            <person name="Flemming D."/>
            <person name="van Noort V."/>
            <person name="Kunze R."/>
            <person name="Devos D.P."/>
            <person name="Arumugam M."/>
            <person name="Bork P."/>
            <person name="Hurt E."/>
        </authorList>
    </citation>
    <scope>NUCLEOTIDE SEQUENCE [LARGE SCALE GENOMIC DNA]</scope>
    <source>
        <strain evidence="4">DSM 1495 / CBS 144.50 / IMI 039719</strain>
    </source>
</reference>
<sequence length="555" mass="61906">MTALFTAQDDFGKKDDDRKPAAGMSTQIIWSPVNRIAPRKMIKRIILLLGTGLLIYLFIHNIPTDISPRDRRHPVFLPPEKSRHRNPPRPGPMPQFKPGGQPLKPNTPPLDPKVLEDQQNVPRSYDGPIVFPKLSSSLNAIYDTDGTSMINKNVLFAAASLQSASLLLPLACKMGSERRNYVHFALMGGSYITLEDLRAVNGIGDGCHIIFHDARPDFPATSTIERLKKSVGSALYHIINYMHPQSIFIDSSGAENDYLLAEIRREASISGTSVIELPADSLSKLSWIANLDSSSLAAWNKVNIDILIHVSPGTTGSLVHLLKSLSKADYSVGPVPRLTIDLPANIDPVTTNFLTTFQWPPRSANGVSQPQQLIIRRRISRGRQTEEESTVRFLESFWPINPKQQLPAFFTQKMVSKNFPAWMEHALTLSRVRGYWMLYPGAKTATKIATFHQEFYRAPEEFEKELAKTTPQYSEPRLDQGALFETLPGRGNLLPFSDMPLLFWDGTPTQLKVLDTAAADYANEFRRAVGGCEGLDPEELVPSSSLQDLFCVEDE</sequence>
<keyword evidence="2" id="KW-0472">Membrane</keyword>
<evidence type="ECO:0000313" key="4">
    <source>
        <dbReference type="Proteomes" id="UP000008066"/>
    </source>
</evidence>
<evidence type="ECO:0000313" key="3">
    <source>
        <dbReference type="EMBL" id="EGS21487.1"/>
    </source>
</evidence>
<dbReference type="PANTHER" id="PTHR33604:SF3">
    <property type="entry name" value="OSJNBA0004B13.7 PROTEIN"/>
    <property type="match status" value="1"/>
</dbReference>
<dbReference type="Proteomes" id="UP000008066">
    <property type="component" value="Unassembled WGS sequence"/>
</dbReference>
<feature type="transmembrane region" description="Helical" evidence="2">
    <location>
        <begin position="45"/>
        <end position="62"/>
    </location>
</feature>